<organism evidence="2 3">
    <name type="scientific">Zobellella iuensis</name>
    <dbReference type="NCBI Taxonomy" id="2803811"/>
    <lineage>
        <taxon>Bacteria</taxon>
        <taxon>Pseudomonadati</taxon>
        <taxon>Pseudomonadota</taxon>
        <taxon>Gammaproteobacteria</taxon>
        <taxon>Aeromonadales</taxon>
        <taxon>Aeromonadaceae</taxon>
        <taxon>Zobellella</taxon>
    </lineage>
</organism>
<evidence type="ECO:0000259" key="1">
    <source>
        <dbReference type="Pfam" id="PF04606"/>
    </source>
</evidence>
<dbReference type="InterPro" id="IPR007684">
    <property type="entry name" value="Znf_Ogr/Delta"/>
</dbReference>
<sequence length="176" mass="19934">MKKNEITAGARWIRQGSQSRAGSASPAVYVAKVRLPVFYLANNKHDRNRGRERGWPVFMTGWKISLLKLLGGNMRFTCRACGAKATVTKNHRISADYAELYISCSEVLCGHRWVESVGYKHELAPSQLPIKDSKVFRLISSMAPAEREELVEQLKKELPPVMEVKPNGPRIIRRSR</sequence>
<gene>
    <name evidence="2" type="ORF">JKV55_04740</name>
</gene>
<dbReference type="Pfam" id="PF04606">
    <property type="entry name" value="Ogr_Delta"/>
    <property type="match status" value="1"/>
</dbReference>
<evidence type="ECO:0000313" key="2">
    <source>
        <dbReference type="EMBL" id="MBL1376646.1"/>
    </source>
</evidence>
<evidence type="ECO:0000313" key="3">
    <source>
        <dbReference type="Proteomes" id="UP000638570"/>
    </source>
</evidence>
<dbReference type="EMBL" id="JAERTZ010000012">
    <property type="protein sequence ID" value="MBL1376646.1"/>
    <property type="molecule type" value="Genomic_DNA"/>
</dbReference>
<protein>
    <submittedName>
        <fullName evidence="2">Ogr/Delta-like zinc finger family protein</fullName>
    </submittedName>
</protein>
<accession>A0ABS1QP60</accession>
<reference evidence="3" key="1">
    <citation type="submission" date="2021-01" db="EMBL/GenBank/DDBJ databases">
        <title>Genome public.</title>
        <authorList>
            <person name="Liu C."/>
            <person name="Sun Q."/>
        </authorList>
    </citation>
    <scope>NUCLEOTIDE SEQUENCE [LARGE SCALE GENOMIC DNA]</scope>
    <source>
        <strain evidence="3">CGMCC 1.18722</strain>
    </source>
</reference>
<dbReference type="Proteomes" id="UP000638570">
    <property type="component" value="Unassembled WGS sequence"/>
</dbReference>
<proteinExistence type="predicted"/>
<comment type="caution">
    <text evidence="2">The sequence shown here is derived from an EMBL/GenBank/DDBJ whole genome shotgun (WGS) entry which is preliminary data.</text>
</comment>
<keyword evidence="3" id="KW-1185">Reference proteome</keyword>
<dbReference type="RefSeq" id="WP_202082693.1">
    <property type="nucleotide sequence ID" value="NZ_JAERTZ010000012.1"/>
</dbReference>
<feature type="domain" description="Zinc finger Ogr/Delta-type" evidence="1">
    <location>
        <begin position="78"/>
        <end position="114"/>
    </location>
</feature>
<name>A0ABS1QP60_9GAMM</name>